<evidence type="ECO:0000259" key="6">
    <source>
        <dbReference type="Pfam" id="PF00520"/>
    </source>
</evidence>
<dbReference type="InterPro" id="IPR005821">
    <property type="entry name" value="Ion_trans_dom"/>
</dbReference>
<evidence type="ECO:0000256" key="2">
    <source>
        <dbReference type="ARBA" id="ARBA00022692"/>
    </source>
</evidence>
<feature type="transmembrane region" description="Helical" evidence="5">
    <location>
        <begin position="128"/>
        <end position="149"/>
    </location>
</feature>
<evidence type="ECO:0000256" key="3">
    <source>
        <dbReference type="ARBA" id="ARBA00022989"/>
    </source>
</evidence>
<reference evidence="8" key="1">
    <citation type="submission" date="2025-08" db="UniProtKB">
        <authorList>
            <consortium name="RefSeq"/>
        </authorList>
    </citation>
    <scope>IDENTIFICATION</scope>
    <source>
        <tissue evidence="8">Muscle</tissue>
    </source>
</reference>
<feature type="transmembrane region" description="Helical" evidence="5">
    <location>
        <begin position="357"/>
        <end position="383"/>
    </location>
</feature>
<keyword evidence="3 5" id="KW-1133">Transmembrane helix</keyword>
<name>A0ABM1TR87_LIMPO</name>
<dbReference type="Gene3D" id="1.20.120.350">
    <property type="entry name" value="Voltage-gated potassium channels. Chain C"/>
    <property type="match status" value="1"/>
</dbReference>
<feature type="domain" description="Ion transport" evidence="6">
    <location>
        <begin position="127"/>
        <end position="392"/>
    </location>
</feature>
<keyword evidence="2 5" id="KW-0812">Transmembrane</keyword>
<evidence type="ECO:0000313" key="7">
    <source>
        <dbReference type="Proteomes" id="UP000694941"/>
    </source>
</evidence>
<feature type="transmembrane region" description="Helical" evidence="5">
    <location>
        <begin position="256"/>
        <end position="280"/>
    </location>
</feature>
<dbReference type="InterPro" id="IPR027359">
    <property type="entry name" value="Volt_channel_dom_sf"/>
</dbReference>
<keyword evidence="7" id="KW-1185">Reference proteome</keyword>
<dbReference type="InterPro" id="IPR044564">
    <property type="entry name" value="Na_chnl_inactivation_gate"/>
</dbReference>
<organism evidence="7 8">
    <name type="scientific">Limulus polyphemus</name>
    <name type="common">Atlantic horseshoe crab</name>
    <dbReference type="NCBI Taxonomy" id="6850"/>
    <lineage>
        <taxon>Eukaryota</taxon>
        <taxon>Metazoa</taxon>
        <taxon>Ecdysozoa</taxon>
        <taxon>Arthropoda</taxon>
        <taxon>Chelicerata</taxon>
        <taxon>Merostomata</taxon>
        <taxon>Xiphosura</taxon>
        <taxon>Limulidae</taxon>
        <taxon>Limulus</taxon>
    </lineage>
</organism>
<accession>A0ABM1TR87</accession>
<evidence type="ECO:0000256" key="5">
    <source>
        <dbReference type="SAM" id="Phobius"/>
    </source>
</evidence>
<dbReference type="GeneID" id="106474374"/>
<protein>
    <submittedName>
        <fullName evidence="8">Sodium channel protein 1 brain-like</fullName>
    </submittedName>
</protein>
<evidence type="ECO:0000256" key="4">
    <source>
        <dbReference type="ARBA" id="ARBA00023136"/>
    </source>
</evidence>
<dbReference type="Gene3D" id="1.10.287.70">
    <property type="match status" value="1"/>
</dbReference>
<keyword evidence="4 5" id="KW-0472">Membrane</keyword>
<dbReference type="SUPFAM" id="SSF81324">
    <property type="entry name" value="Voltage-gated potassium channels"/>
    <property type="match status" value="1"/>
</dbReference>
<proteinExistence type="predicted"/>
<feature type="non-terminal residue" evidence="8">
    <location>
        <position position="1"/>
    </location>
</feature>
<gene>
    <name evidence="8" type="primary">LOC106474374</name>
</gene>
<dbReference type="PANTHER" id="PTHR10037:SF62">
    <property type="entry name" value="SODIUM CHANNEL PROTEIN 60E"/>
    <property type="match status" value="1"/>
</dbReference>
<feature type="non-terminal residue" evidence="8">
    <location>
        <position position="443"/>
    </location>
</feature>
<evidence type="ECO:0000256" key="1">
    <source>
        <dbReference type="ARBA" id="ARBA00004141"/>
    </source>
</evidence>
<dbReference type="CDD" id="cd13433">
    <property type="entry name" value="Na_channel_gate"/>
    <property type="match status" value="1"/>
</dbReference>
<dbReference type="InterPro" id="IPR043203">
    <property type="entry name" value="VGCC_Ca_Na"/>
</dbReference>
<dbReference type="Proteomes" id="UP000694941">
    <property type="component" value="Unplaced"/>
</dbReference>
<comment type="subcellular location">
    <subcellularLocation>
        <location evidence="1">Membrane</location>
        <topology evidence="1">Multi-pass membrane protein</topology>
    </subcellularLocation>
</comment>
<dbReference type="RefSeq" id="XP_022258393.1">
    <property type="nucleotide sequence ID" value="XM_022402685.1"/>
</dbReference>
<sequence>VHTEAADKEESPEEEVIRRKHLVIFLRRCQLFCYKIAKHPGLELFVGFCIAINTITMSIYHDGMDPDIQHALEKANIGRSFKDSHGTVNKSTKHSCNSESSIRHYFSSARDKLKNVKRRVQLIVNSNYFETFVLTVIAISSIMLCFEDVRLPERPQLQKALFWLNVVFTIVFTLEMILKWIGIGFINYFSIGWNIVDFTVVLGSLLDLALGESQLSSLRAIRALRALRPLRAISRWKGMKVVVTSLLSAIPSILNVLLVCLLFWLIFCIIGVQIFAGLFYKCVNKDGERLQISEVNNKTECLAKNYSWVNSKVNFDNVPNGYLALYQVALFEGWMEIMEDAIDIRGKNLQPEKEANFIAYLYFVVYILFGSFFILNLFIGVIIDTFNVMKKKFEKGLAELMMSDVQRSFYHCMIKFGKRKPQKMVQQPKNIIGAHCYVIARGR</sequence>
<feature type="transmembrane region" description="Helical" evidence="5">
    <location>
        <begin position="161"/>
        <end position="185"/>
    </location>
</feature>
<evidence type="ECO:0000313" key="8">
    <source>
        <dbReference type="RefSeq" id="XP_022258393.1"/>
    </source>
</evidence>
<dbReference type="PANTHER" id="PTHR10037">
    <property type="entry name" value="VOLTAGE-GATED CATION CHANNEL CALCIUM AND SODIUM"/>
    <property type="match status" value="1"/>
</dbReference>
<dbReference type="Pfam" id="PF00520">
    <property type="entry name" value="Ion_trans"/>
    <property type="match status" value="1"/>
</dbReference>